<dbReference type="Proteomes" id="UP000290682">
    <property type="component" value="Unassembled WGS sequence"/>
</dbReference>
<dbReference type="Pfam" id="PF11906">
    <property type="entry name" value="DUF3426"/>
    <property type="match status" value="1"/>
</dbReference>
<accession>A0ABY0FE88</accession>
<keyword evidence="2" id="KW-1133">Transmembrane helix</keyword>
<evidence type="ECO:0000313" key="5">
    <source>
        <dbReference type="Proteomes" id="UP000290682"/>
    </source>
</evidence>
<feature type="transmembrane region" description="Helical" evidence="2">
    <location>
        <begin position="208"/>
        <end position="232"/>
    </location>
</feature>
<evidence type="ECO:0000256" key="1">
    <source>
        <dbReference type="SAM" id="MobiDB-lite"/>
    </source>
</evidence>
<dbReference type="Pfam" id="PF13719">
    <property type="entry name" value="Zn_ribbon_5"/>
    <property type="match status" value="1"/>
</dbReference>
<feature type="compositionally biased region" description="Pro residues" evidence="1">
    <location>
        <begin position="52"/>
        <end position="61"/>
    </location>
</feature>
<name>A0ABY0FE88_9NEIS</name>
<dbReference type="RefSeq" id="WP_129213070.1">
    <property type="nucleotide sequence ID" value="NZ_REGR01000010.1"/>
</dbReference>
<evidence type="ECO:0000256" key="2">
    <source>
        <dbReference type="SAM" id="Phobius"/>
    </source>
</evidence>
<feature type="compositionally biased region" description="Basic and acidic residues" evidence="1">
    <location>
        <begin position="137"/>
        <end position="150"/>
    </location>
</feature>
<feature type="domain" description="Zinc finger/thioredoxin putative" evidence="3">
    <location>
        <begin position="5"/>
        <end position="39"/>
    </location>
</feature>
<evidence type="ECO:0000313" key="4">
    <source>
        <dbReference type="EMBL" id="RXZ43326.1"/>
    </source>
</evidence>
<protein>
    <submittedName>
        <fullName evidence="4">DUF3426 domain-containing protein</fullName>
    </submittedName>
</protein>
<dbReference type="NCBIfam" id="TIGR02098">
    <property type="entry name" value="MJ0042_CXXC"/>
    <property type="match status" value="1"/>
</dbReference>
<proteinExistence type="predicted"/>
<comment type="caution">
    <text evidence="4">The sequence shown here is derived from an EMBL/GenBank/DDBJ whole genome shotgun (WGS) entry which is preliminary data.</text>
</comment>
<keyword evidence="2" id="KW-0472">Membrane</keyword>
<feature type="compositionally biased region" description="Low complexity" evidence="1">
    <location>
        <begin position="100"/>
        <end position="114"/>
    </location>
</feature>
<evidence type="ECO:0000259" key="3">
    <source>
        <dbReference type="Pfam" id="PF13719"/>
    </source>
</evidence>
<feature type="compositionally biased region" description="Acidic residues" evidence="1">
    <location>
        <begin position="90"/>
        <end position="99"/>
    </location>
</feature>
<keyword evidence="2" id="KW-0812">Transmembrane</keyword>
<gene>
    <name evidence="4" type="ORF">EBB06_10120</name>
</gene>
<keyword evidence="5" id="KW-1185">Reference proteome</keyword>
<dbReference type="EMBL" id="REGR01000010">
    <property type="protein sequence ID" value="RXZ43326.1"/>
    <property type="molecule type" value="Genomic_DNA"/>
</dbReference>
<reference evidence="4 5" key="1">
    <citation type="submission" date="2018-10" db="EMBL/GenBank/DDBJ databases">
        <title>Draft genome of Fastidiocella sp. strain 375T, a bacterium isolated from a karstic cave dripping water.</title>
        <authorList>
            <person name="Coelho C."/>
            <person name="Verissimo A."/>
            <person name="Tiago I."/>
        </authorList>
    </citation>
    <scope>NUCLEOTIDE SEQUENCE [LARGE SCALE GENOMIC DNA]</scope>
    <source>
        <strain evidence="4 5">CAVE-375</strain>
    </source>
</reference>
<feature type="region of interest" description="Disordered" evidence="1">
    <location>
        <begin position="44"/>
        <end position="162"/>
    </location>
</feature>
<sequence length="366" mass="39734">MSYATQCPSCQTRFKVTDAQLAIAEGLVRCGRCTHVFNAREALEAQTEPPAEVAPPPPPPRASDDFELELPDFDPIGGSPIDEKAPAEQAEIESPEPEFEAAPAAEPEAAAEAPSTNPRPSPDDDVGVFEQALKDALSNRREPVSARVEAEPPPQTASEAPIEGLVAAATPEAPIAEEAMAAALPARDDEAQTAEDDKEDNKGLDRGVLLTLIFTLLGILGLIALLAQLVYFNRTRIAAEVPELRPALEAACSRIGCDVPWPGDAEYIRTEWSELAFVPEHANLIQVSATLKNHARYPQAFPAMELTLKDNDDQVLVRRSFAASDYLRPDDFKQGHLAGNSEVKITMRLDTGKLKPLGYSIFWFYP</sequence>
<dbReference type="InterPro" id="IPR021834">
    <property type="entry name" value="DUF3426"/>
</dbReference>
<dbReference type="InterPro" id="IPR011723">
    <property type="entry name" value="Znf/thioredoxin_put"/>
</dbReference>
<organism evidence="4 5">
    <name type="scientific">Crenobacter cavernae</name>
    <dbReference type="NCBI Taxonomy" id="2290923"/>
    <lineage>
        <taxon>Bacteria</taxon>
        <taxon>Pseudomonadati</taxon>
        <taxon>Pseudomonadota</taxon>
        <taxon>Betaproteobacteria</taxon>
        <taxon>Neisseriales</taxon>
        <taxon>Neisseriaceae</taxon>
        <taxon>Crenobacter</taxon>
    </lineage>
</organism>